<reference evidence="1" key="2">
    <citation type="journal article" date="2023" name="Proc. Natl. Acad. Sci. U.S.A.">
        <title>A global phylogenomic analysis of the shiitake genus Lentinula.</title>
        <authorList>
            <person name="Sierra-Patev S."/>
            <person name="Min B."/>
            <person name="Naranjo-Ortiz M."/>
            <person name="Looney B."/>
            <person name="Konkel Z."/>
            <person name="Slot J.C."/>
            <person name="Sakamoto Y."/>
            <person name="Steenwyk J.L."/>
            <person name="Rokas A."/>
            <person name="Carro J."/>
            <person name="Camarero S."/>
            <person name="Ferreira P."/>
            <person name="Molpeceres G."/>
            <person name="Ruiz-Duenas F.J."/>
            <person name="Serrano A."/>
            <person name="Henrissat B."/>
            <person name="Drula E."/>
            <person name="Hughes K.W."/>
            <person name="Mata J.L."/>
            <person name="Ishikawa N.K."/>
            <person name="Vargas-Isla R."/>
            <person name="Ushijima S."/>
            <person name="Smith C.A."/>
            <person name="Donoghue J."/>
            <person name="Ahrendt S."/>
            <person name="Andreopoulos W."/>
            <person name="He G."/>
            <person name="LaButti K."/>
            <person name="Lipzen A."/>
            <person name="Ng V."/>
            <person name="Riley R."/>
            <person name="Sandor L."/>
            <person name="Barry K."/>
            <person name="Martinez A.T."/>
            <person name="Xiao Y."/>
            <person name="Gibbons J.G."/>
            <person name="Terashima K."/>
            <person name="Grigoriev I.V."/>
            <person name="Hibbett D."/>
        </authorList>
    </citation>
    <scope>NUCLEOTIDE SEQUENCE</scope>
    <source>
        <strain evidence="1">Sp2 HRB7682 ss15</strain>
    </source>
</reference>
<accession>A0A9W8ZS45</accession>
<reference evidence="1" key="1">
    <citation type="submission" date="2022-08" db="EMBL/GenBank/DDBJ databases">
        <authorList>
            <consortium name="DOE Joint Genome Institute"/>
            <person name="Min B."/>
            <person name="Riley R."/>
            <person name="Sierra-Patev S."/>
            <person name="Naranjo-Ortiz M."/>
            <person name="Looney B."/>
            <person name="Konkel Z."/>
            <person name="Slot J.C."/>
            <person name="Sakamoto Y."/>
            <person name="Steenwyk J.L."/>
            <person name="Rokas A."/>
            <person name="Carro J."/>
            <person name="Camarero S."/>
            <person name="Ferreira P."/>
            <person name="Molpeceres G."/>
            <person name="Ruiz-Duenas F.J."/>
            <person name="Serrano A."/>
            <person name="Henrissat B."/>
            <person name="Drula E."/>
            <person name="Hughes K.W."/>
            <person name="Mata J.L."/>
            <person name="Ishikawa N.K."/>
            <person name="Vargas-Isla R."/>
            <person name="Ushijima S."/>
            <person name="Smith C.A."/>
            <person name="Ahrendt S."/>
            <person name="Andreopoulos W."/>
            <person name="He G."/>
            <person name="Labutti K."/>
            <person name="Lipzen A."/>
            <person name="Ng V."/>
            <person name="Sandor L."/>
            <person name="Barry K."/>
            <person name="Martinez A.T."/>
            <person name="Xiao Y."/>
            <person name="Gibbons J.G."/>
            <person name="Terashima K."/>
            <person name="Hibbett D.S."/>
            <person name="Grigoriev I.V."/>
        </authorList>
    </citation>
    <scope>NUCLEOTIDE SEQUENCE</scope>
    <source>
        <strain evidence="1">Sp2 HRB7682 ss15</strain>
    </source>
</reference>
<dbReference type="EMBL" id="JANVFS010000060">
    <property type="protein sequence ID" value="KAJ4464307.1"/>
    <property type="molecule type" value="Genomic_DNA"/>
</dbReference>
<name>A0A9W8ZS45_9AGAR</name>
<dbReference type="AlphaFoldDB" id="A0A9W8ZS45"/>
<proteinExistence type="predicted"/>
<sequence length="448" mass="48801">MPASINAPLLSPPISQARLKPGGIYEELSDLFSSMGPAAIANAELGVDFFRQNFGDDFTSHFSYVDKDSEEFNANLFGEILGAAHGTCVGALGNHFLGSNADSLHEIGDHTRTRCNIVLGCPTNASRRLKDLWHNQLCTLRSVSAGDRRVHGLSEVNDIKEIVKGTQSDHVFDAITLVGGVLYKLPDGDTSSRDRVTEARDPEGPIKKRSIDVVNAEHDGLNRRARDETPPRIPRDSEISVGAMYDPRLMPDYGGHAFSIDKAKLVQPNWCKIDDSLIVPWKNYLHLRQGTVIVANISIRMHVLHPKNKKKPKRKVYQGIINYLKVVAGSDIPVAFPPQPAVSRVHNAKKIASGQSNAASVLRMIGSSRSSSTSTTSTAVSPFTTKLPPLPSWNGSIADKLAEMHRDSDGFIDPEDMDVGGDEFAGDLGDNRIKAAKRLKTIGDLQAV</sequence>
<comment type="caution">
    <text evidence="1">The sequence shown here is derived from an EMBL/GenBank/DDBJ whole genome shotgun (WGS) entry which is preliminary data.</text>
</comment>
<dbReference type="Proteomes" id="UP001150238">
    <property type="component" value="Unassembled WGS sequence"/>
</dbReference>
<evidence type="ECO:0000313" key="1">
    <source>
        <dbReference type="EMBL" id="KAJ4464307.1"/>
    </source>
</evidence>
<evidence type="ECO:0000313" key="2">
    <source>
        <dbReference type="Proteomes" id="UP001150238"/>
    </source>
</evidence>
<gene>
    <name evidence="1" type="ORF">C8J55DRAFT_566924</name>
</gene>
<organism evidence="1 2">
    <name type="scientific">Lentinula lateritia</name>
    <dbReference type="NCBI Taxonomy" id="40482"/>
    <lineage>
        <taxon>Eukaryota</taxon>
        <taxon>Fungi</taxon>
        <taxon>Dikarya</taxon>
        <taxon>Basidiomycota</taxon>
        <taxon>Agaricomycotina</taxon>
        <taxon>Agaricomycetes</taxon>
        <taxon>Agaricomycetidae</taxon>
        <taxon>Agaricales</taxon>
        <taxon>Marasmiineae</taxon>
        <taxon>Omphalotaceae</taxon>
        <taxon>Lentinula</taxon>
    </lineage>
</organism>
<protein>
    <submittedName>
        <fullName evidence="1">Uncharacterized protein</fullName>
    </submittedName>
</protein>